<protein>
    <submittedName>
        <fullName evidence="11">Glycosyl transferase family 1</fullName>
    </submittedName>
</protein>
<dbReference type="GO" id="GO:0016740">
    <property type="term" value="F:transferase activity"/>
    <property type="evidence" value="ECO:0007669"/>
    <property type="project" value="UniProtKB-KW"/>
</dbReference>
<reference evidence="11 12" key="1">
    <citation type="journal article" date="2018" name="Arch. Microbiol.">
        <title>New insights into the metabolic potential of the phototrophic purple bacterium Rhodopila globiformis DSM 161(T) from its draft genome sequence and evidence for a vanadium-dependent nitrogenase.</title>
        <authorList>
            <person name="Imhoff J.F."/>
            <person name="Rahn T."/>
            <person name="Kunzel S."/>
            <person name="Neulinger S.C."/>
        </authorList>
    </citation>
    <scope>NUCLEOTIDE SEQUENCE [LARGE SCALE GENOMIC DNA]</scope>
    <source>
        <strain evidence="11 12">DSM 16996</strain>
    </source>
</reference>
<name>A0A2S6N7B4_9HYPH</name>
<dbReference type="Gene3D" id="1.20.1560.10">
    <property type="entry name" value="ABC transporter type 1, transmembrane domain"/>
    <property type="match status" value="1"/>
</dbReference>
<evidence type="ECO:0000259" key="10">
    <source>
        <dbReference type="PROSITE" id="PS50929"/>
    </source>
</evidence>
<keyword evidence="12" id="KW-1185">Reference proteome</keyword>
<evidence type="ECO:0000313" key="12">
    <source>
        <dbReference type="Proteomes" id="UP000239089"/>
    </source>
</evidence>
<keyword evidence="6 8" id="KW-1133">Transmembrane helix</keyword>
<feature type="transmembrane region" description="Helical" evidence="8">
    <location>
        <begin position="195"/>
        <end position="215"/>
    </location>
</feature>
<gene>
    <name evidence="11" type="ORF">CCR94_12350</name>
</gene>
<evidence type="ECO:0000256" key="4">
    <source>
        <dbReference type="ARBA" id="ARBA00022741"/>
    </source>
</evidence>
<evidence type="ECO:0000256" key="7">
    <source>
        <dbReference type="ARBA" id="ARBA00023136"/>
    </source>
</evidence>
<feature type="transmembrane region" description="Helical" evidence="8">
    <location>
        <begin position="156"/>
        <end position="175"/>
    </location>
</feature>
<feature type="domain" description="ABC transporter" evidence="9">
    <location>
        <begin position="376"/>
        <end position="580"/>
    </location>
</feature>
<keyword evidence="4" id="KW-0547">Nucleotide-binding</keyword>
<organism evidence="11 12">
    <name type="scientific">Rhodoblastus sphagnicola</name>
    <dbReference type="NCBI Taxonomy" id="333368"/>
    <lineage>
        <taxon>Bacteria</taxon>
        <taxon>Pseudomonadati</taxon>
        <taxon>Pseudomonadota</taxon>
        <taxon>Alphaproteobacteria</taxon>
        <taxon>Hyphomicrobiales</taxon>
        <taxon>Rhodoblastaceae</taxon>
        <taxon>Rhodoblastus</taxon>
    </lineage>
</organism>
<dbReference type="GO" id="GO:0016887">
    <property type="term" value="F:ATP hydrolysis activity"/>
    <property type="evidence" value="ECO:0007669"/>
    <property type="project" value="InterPro"/>
</dbReference>
<dbReference type="PROSITE" id="PS50929">
    <property type="entry name" value="ABC_TM1F"/>
    <property type="match status" value="1"/>
</dbReference>
<evidence type="ECO:0000256" key="5">
    <source>
        <dbReference type="ARBA" id="ARBA00022840"/>
    </source>
</evidence>
<sequence length="581" mass="63073">MMAKPEGADVAEADFVALARGLARALGASPQRRALLGLTAALCIVVGATTFMQIRLNTWTKAFYDALSEKNLDAFGHQLLLYLFIAGTLLALNVAEKRLNLTMKMKLREGLTRDLIGQWLAPGRAFRIAGAGAIGVNPDQRVHEDANHLADLSTDLGAGLLQSALLLTCFIGVLWGLSENVVLSFRGESFSIPGYMVWAALIYAGAASFLSWRAARKLVPLNAERYARESDLRFALVHANEHGEGIALHRGESEEKGKLNAQLDRLLAVLRQLIAVATRLAWVTSGSGWISLVAPTIVASPAYFSGALTFGGLLMAVGAFEQVNLSLRWFVDNAGALADWGATLLRVGGFRRALEGLDRVDGVSRIERTVAPDGKLRLDDLVVASPAGGIALDQAHVEIAAGEHTLIVGAPGAGKTSLFRVLAGLWSWGEGRIALPADERIMFMPKRPYIPDGGLRDILAYPGQPDQFAPAEFEKVLARMGLDHLVGRLDERRRWDQDLTDAEQQSLAFARLLLHRPLWVIVDSALDSLPAVTRKALFDSFGQELSASTLVYIAGPQGGDPFFRRVLRLIRRRLPSSVPTR</sequence>
<dbReference type="GO" id="GO:0140359">
    <property type="term" value="F:ABC-type transporter activity"/>
    <property type="evidence" value="ECO:0007669"/>
    <property type="project" value="InterPro"/>
</dbReference>
<evidence type="ECO:0000256" key="6">
    <source>
        <dbReference type="ARBA" id="ARBA00022989"/>
    </source>
</evidence>
<dbReference type="InterPro" id="IPR011527">
    <property type="entry name" value="ABC1_TM_dom"/>
</dbReference>
<dbReference type="InterPro" id="IPR050835">
    <property type="entry name" value="ABC_transporter_sub-D"/>
</dbReference>
<feature type="domain" description="ABC transmembrane type-1" evidence="10">
    <location>
        <begin position="40"/>
        <end position="339"/>
    </location>
</feature>
<proteinExistence type="predicted"/>
<dbReference type="InterPro" id="IPR027417">
    <property type="entry name" value="P-loop_NTPase"/>
</dbReference>
<dbReference type="PROSITE" id="PS50893">
    <property type="entry name" value="ABC_TRANSPORTER_2"/>
    <property type="match status" value="1"/>
</dbReference>
<dbReference type="PANTHER" id="PTHR11384">
    <property type="entry name" value="ATP-BINDING CASSETTE, SUB-FAMILY D MEMBER"/>
    <property type="match status" value="1"/>
</dbReference>
<evidence type="ECO:0000256" key="2">
    <source>
        <dbReference type="ARBA" id="ARBA00022448"/>
    </source>
</evidence>
<dbReference type="InterPro" id="IPR003593">
    <property type="entry name" value="AAA+_ATPase"/>
</dbReference>
<keyword evidence="2" id="KW-0813">Transport</keyword>
<dbReference type="OrthoDB" id="9810134at2"/>
<comment type="subcellular location">
    <subcellularLocation>
        <location evidence="1">Cell membrane</location>
        <topology evidence="1">Multi-pass membrane protein</topology>
    </subcellularLocation>
</comment>
<feature type="transmembrane region" description="Helical" evidence="8">
    <location>
        <begin position="34"/>
        <end position="54"/>
    </location>
</feature>
<dbReference type="GO" id="GO:0005524">
    <property type="term" value="F:ATP binding"/>
    <property type="evidence" value="ECO:0007669"/>
    <property type="project" value="UniProtKB-KW"/>
</dbReference>
<dbReference type="EMBL" id="NHSJ01000077">
    <property type="protein sequence ID" value="PPQ30487.1"/>
    <property type="molecule type" value="Genomic_DNA"/>
</dbReference>
<evidence type="ECO:0000259" key="9">
    <source>
        <dbReference type="PROSITE" id="PS50893"/>
    </source>
</evidence>
<dbReference type="PANTHER" id="PTHR11384:SF59">
    <property type="entry name" value="LYSOSOMAL COBALAMIN TRANSPORTER ABCD4"/>
    <property type="match status" value="1"/>
</dbReference>
<dbReference type="SMART" id="SM00382">
    <property type="entry name" value="AAA"/>
    <property type="match status" value="1"/>
</dbReference>
<evidence type="ECO:0000256" key="3">
    <source>
        <dbReference type="ARBA" id="ARBA00022692"/>
    </source>
</evidence>
<dbReference type="AlphaFoldDB" id="A0A2S6N7B4"/>
<comment type="caution">
    <text evidence="11">The sequence shown here is derived from an EMBL/GenBank/DDBJ whole genome shotgun (WGS) entry which is preliminary data.</text>
</comment>
<evidence type="ECO:0000256" key="8">
    <source>
        <dbReference type="SAM" id="Phobius"/>
    </source>
</evidence>
<dbReference type="Proteomes" id="UP000239089">
    <property type="component" value="Unassembled WGS sequence"/>
</dbReference>
<evidence type="ECO:0000313" key="11">
    <source>
        <dbReference type="EMBL" id="PPQ30487.1"/>
    </source>
</evidence>
<dbReference type="GO" id="GO:0005886">
    <property type="term" value="C:plasma membrane"/>
    <property type="evidence" value="ECO:0007669"/>
    <property type="project" value="UniProtKB-SubCell"/>
</dbReference>
<dbReference type="Pfam" id="PF00005">
    <property type="entry name" value="ABC_tran"/>
    <property type="match status" value="1"/>
</dbReference>
<keyword evidence="7 8" id="KW-0472">Membrane</keyword>
<dbReference type="SUPFAM" id="SSF90123">
    <property type="entry name" value="ABC transporter transmembrane region"/>
    <property type="match status" value="1"/>
</dbReference>
<feature type="transmembrane region" description="Helical" evidence="8">
    <location>
        <begin position="74"/>
        <end position="95"/>
    </location>
</feature>
<keyword evidence="3 8" id="KW-0812">Transmembrane</keyword>
<evidence type="ECO:0000256" key="1">
    <source>
        <dbReference type="ARBA" id="ARBA00004651"/>
    </source>
</evidence>
<dbReference type="InterPro" id="IPR003439">
    <property type="entry name" value="ABC_transporter-like_ATP-bd"/>
</dbReference>
<dbReference type="InterPro" id="IPR036640">
    <property type="entry name" value="ABC1_TM_sf"/>
</dbReference>
<accession>A0A2S6N7B4</accession>
<keyword evidence="11" id="KW-0808">Transferase</keyword>
<dbReference type="Pfam" id="PF06472">
    <property type="entry name" value="ABC_membrane_2"/>
    <property type="match status" value="1"/>
</dbReference>
<keyword evidence="5" id="KW-0067">ATP-binding</keyword>
<dbReference type="SUPFAM" id="SSF52540">
    <property type="entry name" value="P-loop containing nucleoside triphosphate hydrolases"/>
    <property type="match status" value="1"/>
</dbReference>
<dbReference type="Gene3D" id="3.40.50.300">
    <property type="entry name" value="P-loop containing nucleotide triphosphate hydrolases"/>
    <property type="match status" value="1"/>
</dbReference>